<feature type="transmembrane region" description="Helical" evidence="15">
    <location>
        <begin position="48"/>
        <end position="70"/>
    </location>
</feature>
<feature type="transmembrane region" description="Helical" evidence="15">
    <location>
        <begin position="255"/>
        <end position="274"/>
    </location>
</feature>
<dbReference type="SUPFAM" id="SSF56784">
    <property type="entry name" value="HAD-like"/>
    <property type="match status" value="1"/>
</dbReference>
<dbReference type="InterPro" id="IPR006068">
    <property type="entry name" value="ATPase_P-typ_cation-transptr_C"/>
</dbReference>
<feature type="transmembrane region" description="Helical" evidence="15">
    <location>
        <begin position="76"/>
        <end position="97"/>
    </location>
</feature>
<organism evidence="19 20">
    <name type="scientific">Prevotella pectinovora</name>
    <dbReference type="NCBI Taxonomy" id="1602169"/>
    <lineage>
        <taxon>Bacteria</taxon>
        <taxon>Pseudomonadati</taxon>
        <taxon>Bacteroidota</taxon>
        <taxon>Bacteroidia</taxon>
        <taxon>Bacteroidales</taxon>
        <taxon>Prevotellaceae</taxon>
        <taxon>Prevotella</taxon>
    </lineage>
</organism>
<dbReference type="Gene3D" id="3.40.50.1000">
    <property type="entry name" value="HAD superfamily/HAD-like"/>
    <property type="match status" value="1"/>
</dbReference>
<dbReference type="SUPFAM" id="SSF81665">
    <property type="entry name" value="Calcium ATPase, transmembrane domain M"/>
    <property type="match status" value="1"/>
</dbReference>
<dbReference type="NCBIfam" id="TIGR01494">
    <property type="entry name" value="ATPase_P-type"/>
    <property type="match status" value="2"/>
</dbReference>
<protein>
    <recommendedName>
        <fullName evidence="2">P-type Ca(2+) transporter</fullName>
        <ecNumber evidence="2">7.2.2.10</ecNumber>
    </recommendedName>
</protein>
<dbReference type="Pfam" id="PF13246">
    <property type="entry name" value="Cation_ATPase"/>
    <property type="match status" value="1"/>
</dbReference>
<dbReference type="PANTHER" id="PTHR24093">
    <property type="entry name" value="CATION TRANSPORTING ATPASE"/>
    <property type="match status" value="1"/>
</dbReference>
<dbReference type="SFLD" id="SFLDF00027">
    <property type="entry name" value="p-type_atpase"/>
    <property type="match status" value="1"/>
</dbReference>
<keyword evidence="7" id="KW-0547">Nucleotide-binding</keyword>
<dbReference type="Pfam" id="PF00122">
    <property type="entry name" value="E1-E2_ATPase"/>
    <property type="match status" value="1"/>
</dbReference>
<dbReference type="GO" id="GO:0016887">
    <property type="term" value="F:ATP hydrolysis activity"/>
    <property type="evidence" value="ECO:0007669"/>
    <property type="project" value="InterPro"/>
</dbReference>
<dbReference type="GO" id="GO:0012505">
    <property type="term" value="C:endomembrane system"/>
    <property type="evidence" value="ECO:0007669"/>
    <property type="project" value="UniProtKB-SubCell"/>
</dbReference>
<evidence type="ECO:0000259" key="16">
    <source>
        <dbReference type="Pfam" id="PF00122"/>
    </source>
</evidence>
<dbReference type="GO" id="GO:0005388">
    <property type="term" value="F:P-type calcium transporter activity"/>
    <property type="evidence" value="ECO:0007669"/>
    <property type="project" value="UniProtKB-EC"/>
</dbReference>
<dbReference type="InterPro" id="IPR004014">
    <property type="entry name" value="ATPase_P-typ_cation-transptr_N"/>
</dbReference>
<reference evidence="19 20" key="1">
    <citation type="submission" date="2015-01" db="EMBL/GenBank/DDBJ databases">
        <title>Comparative genomics of non-oral Prevotella species.</title>
        <authorList>
            <person name="Accetto T."/>
            <person name="Nograsek B."/>
            <person name="Avgustin G."/>
        </authorList>
    </citation>
    <scope>NUCLEOTIDE SEQUENCE [LARGE SCALE GENOMIC DNA]</scope>
    <source>
        <strain evidence="19 20">P5-119</strain>
    </source>
</reference>
<feature type="domain" description="Cation-transporting P-type ATPase N-terminal" evidence="18">
    <location>
        <begin position="24"/>
        <end position="55"/>
    </location>
</feature>
<dbReference type="InterPro" id="IPR023214">
    <property type="entry name" value="HAD_sf"/>
</dbReference>
<evidence type="ECO:0000256" key="7">
    <source>
        <dbReference type="ARBA" id="ARBA00022741"/>
    </source>
</evidence>
<evidence type="ECO:0000259" key="17">
    <source>
        <dbReference type="Pfam" id="PF00689"/>
    </source>
</evidence>
<evidence type="ECO:0000256" key="11">
    <source>
        <dbReference type="ARBA" id="ARBA00022967"/>
    </source>
</evidence>
<dbReference type="InterPro" id="IPR023299">
    <property type="entry name" value="ATPase_P-typ_cyto_dom_N"/>
</dbReference>
<keyword evidence="9" id="KW-0067">ATP-binding</keyword>
<dbReference type="SFLD" id="SFLDS00003">
    <property type="entry name" value="Haloacid_Dehalogenase"/>
    <property type="match status" value="1"/>
</dbReference>
<evidence type="ECO:0000259" key="18">
    <source>
        <dbReference type="Pfam" id="PF00690"/>
    </source>
</evidence>
<keyword evidence="8" id="KW-0106">Calcium</keyword>
<dbReference type="Gene3D" id="3.40.1110.10">
    <property type="entry name" value="Calcium-transporting ATPase, cytoplasmic domain N"/>
    <property type="match status" value="1"/>
</dbReference>
<dbReference type="InterPro" id="IPR059000">
    <property type="entry name" value="ATPase_P-type_domA"/>
</dbReference>
<dbReference type="InterPro" id="IPR008250">
    <property type="entry name" value="ATPase_P-typ_transduc_dom_A_sf"/>
</dbReference>
<evidence type="ECO:0000256" key="6">
    <source>
        <dbReference type="ARBA" id="ARBA00022723"/>
    </source>
</evidence>
<feature type="transmembrane region" description="Helical" evidence="15">
    <location>
        <begin position="294"/>
        <end position="320"/>
    </location>
</feature>
<evidence type="ECO:0000256" key="4">
    <source>
        <dbReference type="ARBA" id="ARBA00022568"/>
    </source>
</evidence>
<evidence type="ECO:0000256" key="12">
    <source>
        <dbReference type="ARBA" id="ARBA00022989"/>
    </source>
</evidence>
<dbReference type="InterPro" id="IPR023298">
    <property type="entry name" value="ATPase_P-typ_TM_dom_sf"/>
</dbReference>
<evidence type="ECO:0000256" key="13">
    <source>
        <dbReference type="ARBA" id="ARBA00023065"/>
    </source>
</evidence>
<keyword evidence="12 15" id="KW-1133">Transmembrane helix</keyword>
<dbReference type="Gene3D" id="1.20.1110.10">
    <property type="entry name" value="Calcium-transporting ATPase, transmembrane domain"/>
    <property type="match status" value="3"/>
</dbReference>
<comment type="caution">
    <text evidence="19">The sequence shown here is derived from an EMBL/GenBank/DDBJ whole genome shotgun (WGS) entry which is preliminary data.</text>
</comment>
<dbReference type="PROSITE" id="PS00154">
    <property type="entry name" value="ATPASE_E1_E2"/>
    <property type="match status" value="1"/>
</dbReference>
<dbReference type="GO" id="GO:0005886">
    <property type="term" value="C:plasma membrane"/>
    <property type="evidence" value="ECO:0007669"/>
    <property type="project" value="TreeGrafter"/>
</dbReference>
<dbReference type="PRINTS" id="PR00119">
    <property type="entry name" value="CATATPASE"/>
</dbReference>
<feature type="transmembrane region" description="Helical" evidence="15">
    <location>
        <begin position="900"/>
        <end position="920"/>
    </location>
</feature>
<evidence type="ECO:0000256" key="8">
    <source>
        <dbReference type="ARBA" id="ARBA00022837"/>
    </source>
</evidence>
<evidence type="ECO:0000256" key="1">
    <source>
        <dbReference type="ARBA" id="ARBA00004127"/>
    </source>
</evidence>
<evidence type="ECO:0000256" key="10">
    <source>
        <dbReference type="ARBA" id="ARBA00022842"/>
    </source>
</evidence>
<dbReference type="GO" id="GO:0005524">
    <property type="term" value="F:ATP binding"/>
    <property type="evidence" value="ECO:0007669"/>
    <property type="project" value="UniProtKB-KW"/>
</dbReference>
<dbReference type="InterPro" id="IPR044492">
    <property type="entry name" value="P_typ_ATPase_HD_dom"/>
</dbReference>
<name>A0A0D0HF61_9BACT</name>
<keyword evidence="20" id="KW-1185">Reference proteome</keyword>
<dbReference type="PRINTS" id="PR00120">
    <property type="entry name" value="HATPASE"/>
</dbReference>
<dbReference type="InterPro" id="IPR036412">
    <property type="entry name" value="HAD-like_sf"/>
</dbReference>
<keyword evidence="13" id="KW-0406">Ion transport</keyword>
<dbReference type="GO" id="GO:0046872">
    <property type="term" value="F:metal ion binding"/>
    <property type="evidence" value="ECO:0007669"/>
    <property type="project" value="UniProtKB-KW"/>
</dbReference>
<evidence type="ECO:0000256" key="3">
    <source>
        <dbReference type="ARBA" id="ARBA00022448"/>
    </source>
</evidence>
<comment type="subcellular location">
    <subcellularLocation>
        <location evidence="1">Endomembrane system</location>
        <topology evidence="1">Multi-pass membrane protein</topology>
    </subcellularLocation>
</comment>
<dbReference type="SFLD" id="SFLDG00002">
    <property type="entry name" value="C1.7:_P-type_atpase_like"/>
    <property type="match status" value="1"/>
</dbReference>
<dbReference type="EMBL" id="JXQK01000020">
    <property type="protein sequence ID" value="KIP64466.1"/>
    <property type="molecule type" value="Genomic_DNA"/>
</dbReference>
<dbReference type="STRING" id="1602171.ST44_02185"/>
<feature type="transmembrane region" description="Helical" evidence="15">
    <location>
        <begin position="717"/>
        <end position="737"/>
    </location>
</feature>
<dbReference type="NCBIfam" id="TIGR01517">
    <property type="entry name" value="ATPase-IIB_Ca"/>
    <property type="match status" value="1"/>
</dbReference>
<dbReference type="InterPro" id="IPR006408">
    <property type="entry name" value="P-type_ATPase_IIB"/>
</dbReference>
<evidence type="ECO:0000313" key="20">
    <source>
        <dbReference type="Proteomes" id="UP000032046"/>
    </source>
</evidence>
<dbReference type="Pfam" id="PF00689">
    <property type="entry name" value="Cation_ATPase_C"/>
    <property type="match status" value="1"/>
</dbReference>
<keyword evidence="4" id="KW-0109">Calcium transport</keyword>
<evidence type="ECO:0000313" key="19">
    <source>
        <dbReference type="EMBL" id="KIP64466.1"/>
    </source>
</evidence>
<dbReference type="InterPro" id="IPR001757">
    <property type="entry name" value="P_typ_ATPase"/>
</dbReference>
<feature type="domain" description="Cation-transporting P-type ATPase C-terminal" evidence="17">
    <location>
        <begin position="710"/>
        <end position="919"/>
    </location>
</feature>
<dbReference type="EC" id="7.2.2.10" evidence="2"/>
<accession>A0A0D0HF61</accession>
<gene>
    <name evidence="19" type="ORF">ST44_02185</name>
</gene>
<sequence length="926" mass="104055">MRKRRSFLHQCLYDNSEQVTNGKGKNLIPPPERESLWKAYLEKFKDPLIIVLLVVFFFSVIVSLYEVFYMGQGKNILFEPIGILSALLLATGVGFIFEVKAEREFEVLNTVKDRRPIKVFRRFMENGKEKIRIREVKKHDVCIGDYVYLENGDEIPADGYLDETNSFIVDESNFTGEPYALKSAYEEEFEKETTFPTNMVLRGSTVIGGTAIFHVDKIGMDTIEGKGVAKTQEGREVETPLNQQLDKLGSMMSKLSFIIAILIVIGRMVYFFFFDGNAANNHSWLEIAEFALGSIMLAVTLIVVAVPEGLPMSVTVSLALSMRRMLKENNLVRKLHACETMGATTVICTDKTGTLTQNKMTVVDYDFYGEDAEKRIQRNIAINSTAEISLDDNGKEKPLGNPTEGALLAWQKSKGINYEEQRHLYEIGHGEPFSTEKKYMKMEFEAKTGVELAKDERHVRYVKGAPEIVLEMCDVTAGNTDKKHVLEKLSEYQDKAMRTLAFASQYEADGKWSPLTFDGIVGIADPVRDDVKDAITDCTQKAGVRVIIVTGDTQGTANEIGRQIGLLDRNEKQQTVTGDVFEKMSDEEAMKLIANPDFKIISRARPDDKARLVTLLQKQGQVVAVTGDGTNDAPALSKAQVGLSMGDGTSRAKEASDITILDNSFSSIVRAIIWGRSLYLNIQRFILFQMTINICACLIVLIGAFTGLDSPLNVTQMLWVNLIMDTFAAMALSSLPANKRVLNDKPRDPNSHIINKGMGTQIVGVGILFFVILVGMWQLLWHCDIHEVSELFKSEKLTLFATGIFDLSKTKQHLSPYELSVFFTFFVLLQFWNLFNAKYFKTSRSLIQDICGVFKKDEEVKTSFSPSFIYIALVILVGQIIIVTFGREMFSVSPLSLRDWGWLLLITSPVLIIADIKRFIINRIKT</sequence>
<dbReference type="Gene3D" id="2.70.150.10">
    <property type="entry name" value="Calcium-transporting ATPase, cytoplasmic transduction domain A"/>
    <property type="match status" value="1"/>
</dbReference>
<evidence type="ECO:0000256" key="9">
    <source>
        <dbReference type="ARBA" id="ARBA00022840"/>
    </source>
</evidence>
<keyword evidence="11" id="KW-1278">Translocase</keyword>
<evidence type="ECO:0000256" key="5">
    <source>
        <dbReference type="ARBA" id="ARBA00022692"/>
    </source>
</evidence>
<dbReference type="InterPro" id="IPR018303">
    <property type="entry name" value="ATPase_P-typ_P_site"/>
</dbReference>
<dbReference type="RefSeq" id="WP_042517693.1">
    <property type="nucleotide sequence ID" value="NZ_JXQK01000020.1"/>
</dbReference>
<dbReference type="Pfam" id="PF08282">
    <property type="entry name" value="Hydrolase_3"/>
    <property type="match status" value="1"/>
</dbReference>
<feature type="transmembrane region" description="Helical" evidence="15">
    <location>
        <begin position="817"/>
        <end position="835"/>
    </location>
</feature>
<dbReference type="SUPFAM" id="SSF81653">
    <property type="entry name" value="Calcium ATPase, transduction domain A"/>
    <property type="match status" value="1"/>
</dbReference>
<keyword evidence="14 15" id="KW-0472">Membrane</keyword>
<keyword evidence="6" id="KW-0479">Metal-binding</keyword>
<evidence type="ECO:0000256" key="14">
    <source>
        <dbReference type="ARBA" id="ARBA00023136"/>
    </source>
</evidence>
<dbReference type="AlphaFoldDB" id="A0A0D0HF61"/>
<feature type="transmembrane region" description="Helical" evidence="15">
    <location>
        <begin position="758"/>
        <end position="780"/>
    </location>
</feature>
<dbReference type="Proteomes" id="UP000032046">
    <property type="component" value="Unassembled WGS sequence"/>
</dbReference>
<feature type="transmembrane region" description="Helical" evidence="15">
    <location>
        <begin position="685"/>
        <end position="705"/>
    </location>
</feature>
<keyword evidence="3" id="KW-0813">Transport</keyword>
<dbReference type="PANTHER" id="PTHR24093:SF369">
    <property type="entry name" value="CALCIUM-TRANSPORTING ATPASE"/>
    <property type="match status" value="1"/>
</dbReference>
<evidence type="ECO:0000256" key="2">
    <source>
        <dbReference type="ARBA" id="ARBA00012790"/>
    </source>
</evidence>
<keyword evidence="10" id="KW-0460">Magnesium</keyword>
<feature type="domain" description="P-type ATPase A" evidence="16">
    <location>
        <begin position="132"/>
        <end position="228"/>
    </location>
</feature>
<evidence type="ECO:0000256" key="15">
    <source>
        <dbReference type="SAM" id="Phobius"/>
    </source>
</evidence>
<dbReference type="Pfam" id="PF00690">
    <property type="entry name" value="Cation_ATPase_N"/>
    <property type="match status" value="1"/>
</dbReference>
<feature type="transmembrane region" description="Helical" evidence="15">
    <location>
        <begin position="864"/>
        <end position="885"/>
    </location>
</feature>
<proteinExistence type="predicted"/>
<keyword evidence="5 15" id="KW-0812">Transmembrane</keyword>